<dbReference type="Pfam" id="PF00534">
    <property type="entry name" value="Glycos_transf_1"/>
    <property type="match status" value="1"/>
</dbReference>
<sequence length="371" mass="40348">MHVAFIATDPSEAHGWSNHARDLIGALIANDVQITLITSRNAAPSALPNVAFRRLLPSLTVPSRLLSLRLLAANWAVRRATRHADLVHILAEPYALSALLTPKPLIVTAHGTYLPQTAQRKVFGASYRHLYRRARIICVSRYTERRVRAVLPQAQTQVIPNGVDLARFARPASAAVSKRAPTVLSVGQIKPRKGFLEIVEAMALVRAQIPEAEAVFIGDPQGDPRYVARLRERIAALGLQEAVRLLGRLPEPELLAWYAAADVFALHSLNQGESFEGFGLVYLEASAAGLPVVGTRDCGAEDAIRHGETGFLVSQGDVPGLAEALVRLLRDSELRKRLGAAGRAFAAQHSWEAAAQQVLQCYQGTFHGMTL</sequence>
<accession>A0A2M8PXH9</accession>
<comment type="caution">
    <text evidence="5">The sequence shown here is derived from an EMBL/GenBank/DDBJ whole genome shotgun (WGS) entry which is preliminary data.</text>
</comment>
<protein>
    <recommendedName>
        <fullName evidence="7">Glycosyltransferase family 1 protein</fullName>
    </recommendedName>
</protein>
<dbReference type="InterPro" id="IPR028098">
    <property type="entry name" value="Glyco_trans_4-like_N"/>
</dbReference>
<evidence type="ECO:0000313" key="5">
    <source>
        <dbReference type="EMBL" id="PJF42250.1"/>
    </source>
</evidence>
<feature type="domain" description="Glycosyltransferase subfamily 4-like N-terminal" evidence="4">
    <location>
        <begin position="15"/>
        <end position="167"/>
    </location>
</feature>
<dbReference type="InterPro" id="IPR001296">
    <property type="entry name" value="Glyco_trans_1"/>
</dbReference>
<evidence type="ECO:0000259" key="4">
    <source>
        <dbReference type="Pfam" id="PF13439"/>
    </source>
</evidence>
<evidence type="ECO:0000256" key="2">
    <source>
        <dbReference type="ARBA" id="ARBA00022679"/>
    </source>
</evidence>
<keyword evidence="2" id="KW-0808">Transferase</keyword>
<name>A0A2M8PXH9_9CHLR</name>
<dbReference type="Gene3D" id="3.40.50.2000">
    <property type="entry name" value="Glycogen Phosphorylase B"/>
    <property type="match status" value="2"/>
</dbReference>
<keyword evidence="1" id="KW-0328">Glycosyltransferase</keyword>
<reference evidence="5 6" key="1">
    <citation type="submission" date="2017-11" db="EMBL/GenBank/DDBJ databases">
        <title>Evolution of Phototrophy in the Chloroflexi Phylum Driven by Horizontal Gene Transfer.</title>
        <authorList>
            <person name="Ward L.M."/>
            <person name="Hemp J."/>
            <person name="Shih P.M."/>
            <person name="Mcglynn S.E."/>
            <person name="Fischer W."/>
        </authorList>
    </citation>
    <scope>NUCLEOTIDE SEQUENCE [LARGE SCALE GENOMIC DNA]</scope>
    <source>
        <strain evidence="5">CP1_1M</strain>
    </source>
</reference>
<evidence type="ECO:0000256" key="1">
    <source>
        <dbReference type="ARBA" id="ARBA00022676"/>
    </source>
</evidence>
<dbReference type="Proteomes" id="UP000228947">
    <property type="component" value="Unassembled WGS sequence"/>
</dbReference>
<dbReference type="AlphaFoldDB" id="A0A2M8PXH9"/>
<feature type="domain" description="Glycosyl transferase family 1" evidence="3">
    <location>
        <begin position="176"/>
        <end position="344"/>
    </location>
</feature>
<evidence type="ECO:0008006" key="7">
    <source>
        <dbReference type="Google" id="ProtNLM"/>
    </source>
</evidence>
<organism evidence="5 6">
    <name type="scientific">Candidatus Thermofonsia Clade 1 bacterium</name>
    <dbReference type="NCBI Taxonomy" id="2364210"/>
    <lineage>
        <taxon>Bacteria</taxon>
        <taxon>Bacillati</taxon>
        <taxon>Chloroflexota</taxon>
        <taxon>Candidatus Thermofontia</taxon>
        <taxon>Candidatus Thermofonsia Clade 1</taxon>
    </lineage>
</organism>
<proteinExistence type="predicted"/>
<dbReference type="SUPFAM" id="SSF53756">
    <property type="entry name" value="UDP-Glycosyltransferase/glycogen phosphorylase"/>
    <property type="match status" value="1"/>
</dbReference>
<dbReference type="PANTHER" id="PTHR12526:SF510">
    <property type="entry name" value="D-INOSITOL 3-PHOSPHATE GLYCOSYLTRANSFERASE"/>
    <property type="match status" value="1"/>
</dbReference>
<gene>
    <name evidence="5" type="ORF">CUN50_04845</name>
</gene>
<dbReference type="PANTHER" id="PTHR12526">
    <property type="entry name" value="GLYCOSYLTRANSFERASE"/>
    <property type="match status" value="1"/>
</dbReference>
<dbReference type="EMBL" id="PGTL01000025">
    <property type="protein sequence ID" value="PJF42250.1"/>
    <property type="molecule type" value="Genomic_DNA"/>
</dbReference>
<evidence type="ECO:0000259" key="3">
    <source>
        <dbReference type="Pfam" id="PF00534"/>
    </source>
</evidence>
<dbReference type="GO" id="GO:0016757">
    <property type="term" value="F:glycosyltransferase activity"/>
    <property type="evidence" value="ECO:0007669"/>
    <property type="project" value="UniProtKB-KW"/>
</dbReference>
<evidence type="ECO:0000313" key="6">
    <source>
        <dbReference type="Proteomes" id="UP000228947"/>
    </source>
</evidence>
<dbReference type="CDD" id="cd03801">
    <property type="entry name" value="GT4_PimA-like"/>
    <property type="match status" value="1"/>
</dbReference>
<dbReference type="Pfam" id="PF13439">
    <property type="entry name" value="Glyco_transf_4"/>
    <property type="match status" value="1"/>
</dbReference>